<dbReference type="SUPFAM" id="SSF53474">
    <property type="entry name" value="alpha/beta-Hydrolases"/>
    <property type="match status" value="1"/>
</dbReference>
<reference evidence="3" key="1">
    <citation type="journal article" date="2019" name="Int. J. Syst. Evol. Microbiol.">
        <title>The Global Catalogue of Microorganisms (GCM) 10K type strain sequencing project: providing services to taxonomists for standard genome sequencing and annotation.</title>
        <authorList>
            <consortium name="The Broad Institute Genomics Platform"/>
            <consortium name="The Broad Institute Genome Sequencing Center for Infectious Disease"/>
            <person name="Wu L."/>
            <person name="Ma J."/>
        </authorList>
    </citation>
    <scope>NUCLEOTIDE SEQUENCE [LARGE SCALE GENOMIC DNA]</scope>
    <source>
        <strain evidence="3">JCM 18302</strain>
    </source>
</reference>
<dbReference type="RefSeq" id="WP_345607329.1">
    <property type="nucleotide sequence ID" value="NZ_BAABJO010000017.1"/>
</dbReference>
<accession>A0ABP9NN50</accession>
<dbReference type="Proteomes" id="UP001500804">
    <property type="component" value="Unassembled WGS sequence"/>
</dbReference>
<keyword evidence="2" id="KW-0378">Hydrolase</keyword>
<keyword evidence="3" id="KW-1185">Reference proteome</keyword>
<dbReference type="Pfam" id="PF01738">
    <property type="entry name" value="DLH"/>
    <property type="match status" value="1"/>
</dbReference>
<feature type="domain" description="Dienelactone hydrolase" evidence="1">
    <location>
        <begin position="4"/>
        <end position="186"/>
    </location>
</feature>
<evidence type="ECO:0000313" key="3">
    <source>
        <dbReference type="Proteomes" id="UP001500804"/>
    </source>
</evidence>
<gene>
    <name evidence="2" type="ORF">GCM10023320_45810</name>
</gene>
<protein>
    <submittedName>
        <fullName evidence="2">Dienelactone hydrolase family protein</fullName>
    </submittedName>
</protein>
<dbReference type="InterPro" id="IPR029058">
    <property type="entry name" value="AB_hydrolase_fold"/>
</dbReference>
<comment type="caution">
    <text evidence="2">The sequence shown here is derived from an EMBL/GenBank/DDBJ whole genome shotgun (WGS) entry which is preliminary data.</text>
</comment>
<dbReference type="PANTHER" id="PTHR46623">
    <property type="entry name" value="CARBOXYMETHYLENEBUTENOLIDASE-RELATED"/>
    <property type="match status" value="1"/>
</dbReference>
<dbReference type="InterPro" id="IPR051049">
    <property type="entry name" value="Dienelactone_hydrolase-like"/>
</dbReference>
<dbReference type="InterPro" id="IPR002925">
    <property type="entry name" value="Dienelactn_hydro"/>
</dbReference>
<proteinExistence type="predicted"/>
<dbReference type="PANTHER" id="PTHR46623:SF6">
    <property type="entry name" value="ALPHA_BETA-HYDROLASES SUPERFAMILY PROTEIN"/>
    <property type="match status" value="1"/>
</dbReference>
<dbReference type="Gene3D" id="3.40.50.1820">
    <property type="entry name" value="alpha/beta hydrolase"/>
    <property type="match status" value="1"/>
</dbReference>
<name>A0ABP9NN50_9PSEU</name>
<evidence type="ECO:0000259" key="1">
    <source>
        <dbReference type="Pfam" id="PF01738"/>
    </source>
</evidence>
<sequence>MAEVVLFHHALGLTPGCVAFADTLRAAGHVVHTPDLFEGRTFTSVVAGVRHAEEVGFDTIVERGRRAVDALPATVVPAGMSLGAMPAQMIVQTRPGAKGALLLHGCVPLSFYGGSWPAGVPLQIHTMALDELGDVHVAQELVGAVEAAELFLYPGDGHLFTDPASPDYDEAAAALVTRRALEFLRRTG</sequence>
<evidence type="ECO:0000313" key="2">
    <source>
        <dbReference type="EMBL" id="GAA5127876.1"/>
    </source>
</evidence>
<dbReference type="EMBL" id="BAABJO010000017">
    <property type="protein sequence ID" value="GAA5127876.1"/>
    <property type="molecule type" value="Genomic_DNA"/>
</dbReference>
<dbReference type="GO" id="GO:0016787">
    <property type="term" value="F:hydrolase activity"/>
    <property type="evidence" value="ECO:0007669"/>
    <property type="project" value="UniProtKB-KW"/>
</dbReference>
<organism evidence="2 3">
    <name type="scientific">Pseudonocardia adelaidensis</name>
    <dbReference type="NCBI Taxonomy" id="648754"/>
    <lineage>
        <taxon>Bacteria</taxon>
        <taxon>Bacillati</taxon>
        <taxon>Actinomycetota</taxon>
        <taxon>Actinomycetes</taxon>
        <taxon>Pseudonocardiales</taxon>
        <taxon>Pseudonocardiaceae</taxon>
        <taxon>Pseudonocardia</taxon>
    </lineage>
</organism>